<proteinExistence type="predicted"/>
<dbReference type="EMBL" id="CP069370">
    <property type="protein sequence ID" value="QYZ69553.1"/>
    <property type="molecule type" value="Genomic_DNA"/>
</dbReference>
<keyword evidence="2" id="KW-1185">Reference proteome</keyword>
<accession>A0A8G1ECX4</accession>
<evidence type="ECO:0000313" key="2">
    <source>
        <dbReference type="Proteomes" id="UP000826300"/>
    </source>
</evidence>
<sequence>MALDGPTKVERHILSLPFSRRETRLSWLNRSVALYPLAFGQPRQDDLLALLDQVRDEIAPEALAQLQISLPSE</sequence>
<evidence type="ECO:0000313" key="1">
    <source>
        <dbReference type="EMBL" id="QYZ69553.1"/>
    </source>
</evidence>
<gene>
    <name evidence="1" type="ORF">JO391_17810</name>
</gene>
<dbReference type="AlphaFoldDB" id="A0A8G1ECX4"/>
<dbReference type="Proteomes" id="UP000826300">
    <property type="component" value="Chromosome"/>
</dbReference>
<name>A0A8G1ECX4_9RHOB</name>
<dbReference type="RefSeq" id="WP_220661771.1">
    <property type="nucleotide sequence ID" value="NZ_CP069370.1"/>
</dbReference>
<dbReference type="KEGG" id="nsm:JO391_17810"/>
<protein>
    <submittedName>
        <fullName evidence="1">Uncharacterized protein</fullName>
    </submittedName>
</protein>
<reference evidence="1" key="1">
    <citation type="submission" date="2021-02" db="EMBL/GenBank/DDBJ databases">
        <title>Rhodobacter shimadae sp. nov., an aerobic anoxygenic phototrophic bacterium isolated from a hot spring.</title>
        <authorList>
            <person name="Muramatsu S."/>
            <person name="Haruta S."/>
            <person name="Hirose S."/>
            <person name="Hanada S."/>
        </authorList>
    </citation>
    <scope>NUCLEOTIDE SEQUENCE</scope>
    <source>
        <strain evidence="1">N10</strain>
    </source>
</reference>
<organism evidence="1 2">
    <name type="scientific">Neotabrizicola shimadae</name>
    <dbReference type="NCBI Taxonomy" id="2807096"/>
    <lineage>
        <taxon>Bacteria</taxon>
        <taxon>Pseudomonadati</taxon>
        <taxon>Pseudomonadota</taxon>
        <taxon>Alphaproteobacteria</taxon>
        <taxon>Rhodobacterales</taxon>
        <taxon>Paracoccaceae</taxon>
        <taxon>Neotabrizicola</taxon>
    </lineage>
</organism>